<protein>
    <submittedName>
        <fullName evidence="1">Uncharacterized protein</fullName>
    </submittedName>
</protein>
<dbReference type="EMBL" id="GGEC01065688">
    <property type="protein sequence ID" value="MBX46172.1"/>
    <property type="molecule type" value="Transcribed_RNA"/>
</dbReference>
<evidence type="ECO:0000313" key="1">
    <source>
        <dbReference type="EMBL" id="MBX46172.1"/>
    </source>
</evidence>
<sequence length="57" mass="6656">MLSINVHTLNFCFPHCKAICVVGRLNASLRLCQHLEVCMRSPAIYIIWRWEELQVAK</sequence>
<name>A0A2P2NUI1_RHIMU</name>
<organism evidence="1">
    <name type="scientific">Rhizophora mucronata</name>
    <name type="common">Asiatic mangrove</name>
    <dbReference type="NCBI Taxonomy" id="61149"/>
    <lineage>
        <taxon>Eukaryota</taxon>
        <taxon>Viridiplantae</taxon>
        <taxon>Streptophyta</taxon>
        <taxon>Embryophyta</taxon>
        <taxon>Tracheophyta</taxon>
        <taxon>Spermatophyta</taxon>
        <taxon>Magnoliopsida</taxon>
        <taxon>eudicotyledons</taxon>
        <taxon>Gunneridae</taxon>
        <taxon>Pentapetalae</taxon>
        <taxon>rosids</taxon>
        <taxon>fabids</taxon>
        <taxon>Malpighiales</taxon>
        <taxon>Rhizophoraceae</taxon>
        <taxon>Rhizophora</taxon>
    </lineage>
</organism>
<accession>A0A2P2NUI1</accession>
<reference evidence="1" key="1">
    <citation type="submission" date="2018-02" db="EMBL/GenBank/DDBJ databases">
        <title>Rhizophora mucronata_Transcriptome.</title>
        <authorList>
            <person name="Meera S.P."/>
            <person name="Sreeshan A."/>
            <person name="Augustine A."/>
        </authorList>
    </citation>
    <scope>NUCLEOTIDE SEQUENCE</scope>
    <source>
        <tissue evidence="1">Leaf</tissue>
    </source>
</reference>
<dbReference type="AlphaFoldDB" id="A0A2P2NUI1"/>
<proteinExistence type="predicted"/>